<dbReference type="Proteomes" id="UP001362999">
    <property type="component" value="Unassembled WGS sequence"/>
</dbReference>
<reference evidence="1 2" key="1">
    <citation type="journal article" date="2024" name="J Genomics">
        <title>Draft genome sequencing and assembly of Favolaschia claudopus CIRM-BRFM 2984 isolated from oak limbs.</title>
        <authorList>
            <person name="Navarro D."/>
            <person name="Drula E."/>
            <person name="Chaduli D."/>
            <person name="Cazenave R."/>
            <person name="Ahrendt S."/>
            <person name="Wang J."/>
            <person name="Lipzen A."/>
            <person name="Daum C."/>
            <person name="Barry K."/>
            <person name="Grigoriev I.V."/>
            <person name="Favel A."/>
            <person name="Rosso M.N."/>
            <person name="Martin F."/>
        </authorList>
    </citation>
    <scope>NUCLEOTIDE SEQUENCE [LARGE SCALE GENOMIC DNA]</scope>
    <source>
        <strain evidence="1 2">CIRM-BRFM 2984</strain>
    </source>
</reference>
<sequence length="206" mass="23598">MCTWLSLRQVGMYFGVFWDKFLSWSCEGIQVARYWAQLTSQKSSSGSHLSTISLRDCGKHMYLFCLLPSTDGRIYGRIRRYNVSGERLLSTQFTVSILVAGLILLQRVICSRKLNVHARYVLVGKSFFLSLSLYTGKTFVISLSRSHIFHSDGGATFRIFLVTRFIGWSRPAQMYTVAIAYRYRRAQTPQVSSWSVVWSNPGKLAY</sequence>
<dbReference type="AlphaFoldDB" id="A0AAW0BNZ0"/>
<proteinExistence type="predicted"/>
<accession>A0AAW0BNZ0</accession>
<organism evidence="1 2">
    <name type="scientific">Favolaschia claudopus</name>
    <dbReference type="NCBI Taxonomy" id="2862362"/>
    <lineage>
        <taxon>Eukaryota</taxon>
        <taxon>Fungi</taxon>
        <taxon>Dikarya</taxon>
        <taxon>Basidiomycota</taxon>
        <taxon>Agaricomycotina</taxon>
        <taxon>Agaricomycetes</taxon>
        <taxon>Agaricomycetidae</taxon>
        <taxon>Agaricales</taxon>
        <taxon>Marasmiineae</taxon>
        <taxon>Mycenaceae</taxon>
        <taxon>Favolaschia</taxon>
    </lineage>
</organism>
<keyword evidence="2" id="KW-1185">Reference proteome</keyword>
<dbReference type="EMBL" id="JAWWNJ010000029">
    <property type="protein sequence ID" value="KAK7027787.1"/>
    <property type="molecule type" value="Genomic_DNA"/>
</dbReference>
<protein>
    <submittedName>
        <fullName evidence="1">Uncharacterized protein</fullName>
    </submittedName>
</protein>
<comment type="caution">
    <text evidence="1">The sequence shown here is derived from an EMBL/GenBank/DDBJ whole genome shotgun (WGS) entry which is preliminary data.</text>
</comment>
<evidence type="ECO:0000313" key="2">
    <source>
        <dbReference type="Proteomes" id="UP001362999"/>
    </source>
</evidence>
<name>A0AAW0BNZ0_9AGAR</name>
<evidence type="ECO:0000313" key="1">
    <source>
        <dbReference type="EMBL" id="KAK7027787.1"/>
    </source>
</evidence>
<gene>
    <name evidence="1" type="ORF">R3P38DRAFT_950368</name>
</gene>